<dbReference type="Gene3D" id="3.40.50.300">
    <property type="entry name" value="P-loop containing nucleotide triphosphate hydrolases"/>
    <property type="match status" value="1"/>
</dbReference>
<dbReference type="InterPro" id="IPR003959">
    <property type="entry name" value="ATPase_AAA_core"/>
</dbReference>
<dbReference type="InterPro" id="IPR003593">
    <property type="entry name" value="AAA+_ATPase"/>
</dbReference>
<organism evidence="3">
    <name type="scientific">viral metagenome</name>
    <dbReference type="NCBI Taxonomy" id="1070528"/>
    <lineage>
        <taxon>unclassified sequences</taxon>
        <taxon>metagenomes</taxon>
        <taxon>organismal metagenomes</taxon>
    </lineage>
</organism>
<accession>A0A6C0JZP0</accession>
<sequence length="539" mass="62615">MPPGFDLSDILQTTFNDSIKISLFQRMKTGNQLFDAIFSTMGFVAISYLVKVLYENNSFNKPWNIDICDTIKSLFYKKYSITYEGKRCSSVGTYNLYPVVSSCFTDAFKALWADILGTMDDNKTIHELKELYTTMDKFRDKNDNADDDMYIVSQKKPFLYKADLKIYAIADFYTEDSGGSEKEKQTTKTDKITLTLYSYETNTCDIKSYVNKLKDKYIKAIEESRNSQKFIYTLIKTKYEDYKYECWSEYPFDSTRTFKNMFFENQEQVLSKIQFFLANKDWYYEMGIPYSLGIGLHGPPGTGKTSFFKCLANMTGRHIVILSLKLIKTKRQLDDFFFEDRYNSNNKVHSVGFDKKIIIVEDIDCLGDIVWKREDVKKKGGTNIGKKLNLTSLSPTSSVNVADVIQTFVEANEEQNKLLSTVTKPLEDDPITLDDILNLWDGLKETPGRILGISSNHYDKLDPALIRPGRIDITLKLDYASREIIRQMYERYYSERINKKHLKKVADYFYSPAEIINCYVMNKDDPGAFIERLMKNEKF</sequence>
<dbReference type="GO" id="GO:0016887">
    <property type="term" value="F:ATP hydrolysis activity"/>
    <property type="evidence" value="ECO:0007669"/>
    <property type="project" value="InterPro"/>
</dbReference>
<dbReference type="EMBL" id="MN740771">
    <property type="protein sequence ID" value="QHU10793.1"/>
    <property type="molecule type" value="Genomic_DNA"/>
</dbReference>
<proteinExistence type="inferred from homology"/>
<dbReference type="SUPFAM" id="SSF52540">
    <property type="entry name" value="P-loop containing nucleoside triphosphate hydrolases"/>
    <property type="match status" value="1"/>
</dbReference>
<dbReference type="SMART" id="SM00382">
    <property type="entry name" value="AAA"/>
    <property type="match status" value="1"/>
</dbReference>
<protein>
    <recommendedName>
        <fullName evidence="2">AAA+ ATPase domain-containing protein</fullName>
    </recommendedName>
</protein>
<evidence type="ECO:0000313" key="3">
    <source>
        <dbReference type="EMBL" id="QHU10793.1"/>
    </source>
</evidence>
<evidence type="ECO:0000259" key="2">
    <source>
        <dbReference type="SMART" id="SM00382"/>
    </source>
</evidence>
<comment type="similarity">
    <text evidence="1">Belongs to the AAA ATPase family. BCS1 subfamily.</text>
</comment>
<dbReference type="InterPro" id="IPR027417">
    <property type="entry name" value="P-loop_NTPase"/>
</dbReference>
<dbReference type="Pfam" id="PF00004">
    <property type="entry name" value="AAA"/>
    <property type="match status" value="1"/>
</dbReference>
<dbReference type="PANTHER" id="PTHR23070">
    <property type="entry name" value="BCS1 AAA-TYPE ATPASE"/>
    <property type="match status" value="1"/>
</dbReference>
<dbReference type="GO" id="GO:0005524">
    <property type="term" value="F:ATP binding"/>
    <property type="evidence" value="ECO:0007669"/>
    <property type="project" value="InterPro"/>
</dbReference>
<evidence type="ECO:0000256" key="1">
    <source>
        <dbReference type="ARBA" id="ARBA00007448"/>
    </source>
</evidence>
<reference evidence="3" key="1">
    <citation type="journal article" date="2020" name="Nature">
        <title>Giant virus diversity and host interactions through global metagenomics.</title>
        <authorList>
            <person name="Schulz F."/>
            <person name="Roux S."/>
            <person name="Paez-Espino D."/>
            <person name="Jungbluth S."/>
            <person name="Walsh D.A."/>
            <person name="Denef V.J."/>
            <person name="McMahon K.D."/>
            <person name="Konstantinidis K.T."/>
            <person name="Eloe-Fadrosh E.A."/>
            <person name="Kyrpides N.C."/>
            <person name="Woyke T."/>
        </authorList>
    </citation>
    <scope>NUCLEOTIDE SEQUENCE</scope>
    <source>
        <strain evidence="3">GVMAG-S-1101165-83</strain>
    </source>
</reference>
<dbReference type="AlphaFoldDB" id="A0A6C0JZP0"/>
<dbReference type="InterPro" id="IPR050747">
    <property type="entry name" value="Mitochondrial_chaperone_BCS1"/>
</dbReference>
<name>A0A6C0JZP0_9ZZZZ</name>
<feature type="domain" description="AAA+ ATPase" evidence="2">
    <location>
        <begin position="290"/>
        <end position="477"/>
    </location>
</feature>